<evidence type="ECO:0000256" key="8">
    <source>
        <dbReference type="ARBA" id="ARBA00054599"/>
    </source>
</evidence>
<feature type="compositionally biased region" description="Low complexity" evidence="11">
    <location>
        <begin position="1"/>
        <end position="21"/>
    </location>
</feature>
<keyword evidence="3 10" id="KW-0663">Pyridoxal phosphate</keyword>
<sequence>MGTSSAPASSRPRTRPGAPRPSSRRPRTITIRTWSRGSPRASARRCGASISESCPRANCCKLEECSRVVKIGVLAVQGDVIEHRAILRRLGVADVEVRLPGDLAGVDGLILPGGESTTIGKLMVRYGLDRAIPEQVRRGMALYGTCAGMILMARRAAGGEPPMLRLMDITVIRNAYGRQVDSFETDLDVPVFGPPPLRAVFIRAPVMDQAGPGVEVLASLDGRPVLAREGRLLVSSFHPELAPDDRVHRYFLDVIRADT</sequence>
<feature type="active site" description="Charge relay system" evidence="10">
    <location>
        <position position="238"/>
    </location>
</feature>
<dbReference type="GO" id="GO:0006543">
    <property type="term" value="P:L-glutamine catabolic process"/>
    <property type="evidence" value="ECO:0007669"/>
    <property type="project" value="UniProtKB-UniRule"/>
</dbReference>
<dbReference type="GO" id="GO:0042823">
    <property type="term" value="P:pyridoxal phosphate biosynthetic process"/>
    <property type="evidence" value="ECO:0007669"/>
    <property type="project" value="UniProtKB-UniRule"/>
</dbReference>
<dbReference type="GO" id="GO:0036381">
    <property type="term" value="F:pyridoxal 5'-phosphate synthase (glutamine hydrolysing) activity"/>
    <property type="evidence" value="ECO:0007669"/>
    <property type="project" value="UniProtKB-UniRule"/>
</dbReference>
<dbReference type="GO" id="GO:0005829">
    <property type="term" value="C:cytosol"/>
    <property type="evidence" value="ECO:0007669"/>
    <property type="project" value="TreeGrafter"/>
</dbReference>
<comment type="pathway">
    <text evidence="10">Cofactor biosynthesis; pyridoxal 5'-phosphate biosynthesis.</text>
</comment>
<evidence type="ECO:0000256" key="7">
    <source>
        <dbReference type="ARBA" id="ARBA00049534"/>
    </source>
</evidence>
<dbReference type="PANTHER" id="PTHR31559:SF0">
    <property type="entry name" value="PYRIDOXAL 5'-PHOSPHATE SYNTHASE SUBUNIT SNO1-RELATED"/>
    <property type="match status" value="1"/>
</dbReference>
<evidence type="ECO:0000256" key="6">
    <source>
        <dbReference type="ARBA" id="ARBA00047992"/>
    </source>
</evidence>
<dbReference type="AlphaFoldDB" id="A0A537J1V5"/>
<name>A0A537J1V5_9BACT</name>
<accession>A0A537J1V5</accession>
<dbReference type="EC" id="3.5.1.2" evidence="10"/>
<evidence type="ECO:0000256" key="10">
    <source>
        <dbReference type="HAMAP-Rule" id="MF_01615"/>
    </source>
</evidence>
<gene>
    <name evidence="10 12" type="primary">pdxT</name>
    <name evidence="12" type="ORF">E6H04_14035</name>
</gene>
<protein>
    <recommendedName>
        <fullName evidence="10">Pyridoxal 5'-phosphate synthase subunit PdxT</fullName>
        <ecNumber evidence="10">4.3.3.6</ecNumber>
    </recommendedName>
    <alternativeName>
        <fullName evidence="10">Pdx2</fullName>
    </alternativeName>
    <alternativeName>
        <fullName evidence="10">Pyridoxal 5'-phosphate synthase glutaminase subunit</fullName>
        <ecNumber evidence="10">3.5.1.2</ecNumber>
    </alternativeName>
</protein>
<dbReference type="Pfam" id="PF01174">
    <property type="entry name" value="SNO"/>
    <property type="match status" value="1"/>
</dbReference>
<keyword evidence="2 10" id="KW-0378">Hydrolase</keyword>
<dbReference type="PANTHER" id="PTHR31559">
    <property type="entry name" value="PYRIDOXAL 5'-PHOSPHATE SYNTHASE SUBUNIT SNO"/>
    <property type="match status" value="1"/>
</dbReference>
<dbReference type="Proteomes" id="UP000320048">
    <property type="component" value="Unassembled WGS sequence"/>
</dbReference>
<dbReference type="GO" id="GO:0008614">
    <property type="term" value="P:pyridoxine metabolic process"/>
    <property type="evidence" value="ECO:0007669"/>
    <property type="project" value="TreeGrafter"/>
</dbReference>
<proteinExistence type="inferred from homology"/>
<dbReference type="InterPro" id="IPR021196">
    <property type="entry name" value="PdxT/SNO_CS"/>
</dbReference>
<evidence type="ECO:0000256" key="1">
    <source>
        <dbReference type="ARBA" id="ARBA00008345"/>
    </source>
</evidence>
<keyword evidence="5 10" id="KW-0456">Lyase</keyword>
<evidence type="ECO:0000256" key="3">
    <source>
        <dbReference type="ARBA" id="ARBA00022898"/>
    </source>
</evidence>
<evidence type="ECO:0000256" key="11">
    <source>
        <dbReference type="SAM" id="MobiDB-lite"/>
    </source>
</evidence>
<feature type="active site" description="Nucleophile" evidence="10">
    <location>
        <position position="146"/>
    </location>
</feature>
<dbReference type="EC" id="4.3.3.6" evidence="10"/>
<dbReference type="SUPFAM" id="SSF52317">
    <property type="entry name" value="Class I glutamine amidotransferase-like"/>
    <property type="match status" value="1"/>
</dbReference>
<evidence type="ECO:0000313" key="13">
    <source>
        <dbReference type="Proteomes" id="UP000320048"/>
    </source>
</evidence>
<reference evidence="12 13" key="1">
    <citation type="journal article" date="2019" name="Nat. Microbiol.">
        <title>Mediterranean grassland soil C-N compound turnover is dependent on rainfall and depth, and is mediated by genomically divergent microorganisms.</title>
        <authorList>
            <person name="Diamond S."/>
            <person name="Andeer P.F."/>
            <person name="Li Z."/>
            <person name="Crits-Christoph A."/>
            <person name="Burstein D."/>
            <person name="Anantharaman K."/>
            <person name="Lane K.R."/>
            <person name="Thomas B.C."/>
            <person name="Pan C."/>
            <person name="Northen T.R."/>
            <person name="Banfield J.F."/>
        </authorList>
    </citation>
    <scope>NUCLEOTIDE SEQUENCE [LARGE SCALE GENOMIC DNA]</scope>
    <source>
        <strain evidence="12">NP_7</strain>
    </source>
</reference>
<comment type="catalytic activity">
    <reaction evidence="6 10">
        <text>aldehydo-D-ribose 5-phosphate + D-glyceraldehyde 3-phosphate + L-glutamine = pyridoxal 5'-phosphate + L-glutamate + phosphate + 3 H2O + H(+)</text>
        <dbReference type="Rhea" id="RHEA:31507"/>
        <dbReference type="ChEBI" id="CHEBI:15377"/>
        <dbReference type="ChEBI" id="CHEBI:15378"/>
        <dbReference type="ChEBI" id="CHEBI:29985"/>
        <dbReference type="ChEBI" id="CHEBI:43474"/>
        <dbReference type="ChEBI" id="CHEBI:58273"/>
        <dbReference type="ChEBI" id="CHEBI:58359"/>
        <dbReference type="ChEBI" id="CHEBI:59776"/>
        <dbReference type="ChEBI" id="CHEBI:597326"/>
        <dbReference type="EC" id="4.3.3.6"/>
    </reaction>
</comment>
<evidence type="ECO:0000256" key="4">
    <source>
        <dbReference type="ARBA" id="ARBA00022962"/>
    </source>
</evidence>
<dbReference type="PROSITE" id="PS01236">
    <property type="entry name" value="PDXT_SNO_1"/>
    <property type="match status" value="1"/>
</dbReference>
<evidence type="ECO:0000256" key="9">
    <source>
        <dbReference type="ARBA" id="ARBA00064749"/>
    </source>
</evidence>
<dbReference type="InterPro" id="IPR029062">
    <property type="entry name" value="Class_I_gatase-like"/>
</dbReference>
<evidence type="ECO:0000256" key="5">
    <source>
        <dbReference type="ARBA" id="ARBA00023239"/>
    </source>
</evidence>
<dbReference type="InterPro" id="IPR002161">
    <property type="entry name" value="PdxT/SNO"/>
</dbReference>
<evidence type="ECO:0000313" key="12">
    <source>
        <dbReference type="EMBL" id="TMI77524.1"/>
    </source>
</evidence>
<dbReference type="GO" id="GO:1903600">
    <property type="term" value="C:glutaminase complex"/>
    <property type="evidence" value="ECO:0007669"/>
    <property type="project" value="TreeGrafter"/>
</dbReference>
<feature type="region of interest" description="Disordered" evidence="11">
    <location>
        <begin position="1"/>
        <end position="26"/>
    </location>
</feature>
<dbReference type="PROSITE" id="PS51130">
    <property type="entry name" value="PDXT_SNO_2"/>
    <property type="match status" value="1"/>
</dbReference>
<organism evidence="12 13">
    <name type="scientific">Candidatus Segetimicrobium genomatis</name>
    <dbReference type="NCBI Taxonomy" id="2569760"/>
    <lineage>
        <taxon>Bacteria</taxon>
        <taxon>Bacillati</taxon>
        <taxon>Candidatus Sysuimicrobiota</taxon>
        <taxon>Candidatus Sysuimicrobiia</taxon>
        <taxon>Candidatus Sysuimicrobiales</taxon>
        <taxon>Candidatus Segetimicrobiaceae</taxon>
        <taxon>Candidatus Segetimicrobium</taxon>
    </lineage>
</organism>
<comment type="function">
    <text evidence="8 10">Catalyzes the hydrolysis of glutamine to glutamate and ammonia as part of the biosynthesis of pyridoxal 5'-phosphate. The resulting ammonia molecule is channeled to the active site of PdxS.</text>
</comment>
<dbReference type="PROSITE" id="PS51273">
    <property type="entry name" value="GATASE_TYPE_1"/>
    <property type="match status" value="1"/>
</dbReference>
<feature type="binding site" evidence="10">
    <location>
        <begin position="202"/>
        <end position="203"/>
    </location>
    <ligand>
        <name>L-glutamine</name>
        <dbReference type="ChEBI" id="CHEBI:58359"/>
    </ligand>
</feature>
<dbReference type="EMBL" id="VBAO01000455">
    <property type="protein sequence ID" value="TMI77524.1"/>
    <property type="molecule type" value="Genomic_DNA"/>
</dbReference>
<dbReference type="GO" id="GO:0004359">
    <property type="term" value="F:glutaminase activity"/>
    <property type="evidence" value="ECO:0007669"/>
    <property type="project" value="UniProtKB-UniRule"/>
</dbReference>
<comment type="subunit">
    <text evidence="9 10">In the presence of PdxS, forms a dodecamer of heterodimers. Only shows activity in the heterodimer.</text>
</comment>
<comment type="caution">
    <text evidence="12">The sequence shown here is derived from an EMBL/GenBank/DDBJ whole genome shotgun (WGS) entry which is preliminary data.</text>
</comment>
<keyword evidence="4 10" id="KW-0315">Glutamine amidotransferase</keyword>
<comment type="catalytic activity">
    <reaction evidence="7 10">
        <text>L-glutamine + H2O = L-glutamate + NH4(+)</text>
        <dbReference type="Rhea" id="RHEA:15889"/>
        <dbReference type="ChEBI" id="CHEBI:15377"/>
        <dbReference type="ChEBI" id="CHEBI:28938"/>
        <dbReference type="ChEBI" id="CHEBI:29985"/>
        <dbReference type="ChEBI" id="CHEBI:58359"/>
        <dbReference type="EC" id="3.5.1.2"/>
    </reaction>
</comment>
<dbReference type="NCBIfam" id="TIGR03800">
    <property type="entry name" value="PLP_synth_Pdx2"/>
    <property type="match status" value="1"/>
</dbReference>
<dbReference type="FunFam" id="3.40.50.880:FF:000010">
    <property type="entry name" value="uncharacterized protein LOC100176842 isoform X2"/>
    <property type="match status" value="1"/>
</dbReference>
<comment type="similarity">
    <text evidence="1 10">Belongs to the glutaminase PdxT/SNO family.</text>
</comment>
<feature type="binding site" evidence="10">
    <location>
        <begin position="114"/>
        <end position="116"/>
    </location>
    <ligand>
        <name>L-glutamine</name>
        <dbReference type="ChEBI" id="CHEBI:58359"/>
    </ligand>
</feature>
<feature type="binding site" evidence="10">
    <location>
        <position position="173"/>
    </location>
    <ligand>
        <name>L-glutamine</name>
        <dbReference type="ChEBI" id="CHEBI:58359"/>
    </ligand>
</feature>
<dbReference type="Gene3D" id="3.40.50.880">
    <property type="match status" value="1"/>
</dbReference>
<dbReference type="HAMAP" id="MF_01615">
    <property type="entry name" value="PdxT"/>
    <property type="match status" value="1"/>
</dbReference>
<dbReference type="UniPathway" id="UPA00245"/>
<dbReference type="CDD" id="cd01749">
    <property type="entry name" value="GATase1_PB"/>
    <property type="match status" value="1"/>
</dbReference>
<feature type="active site" description="Charge relay system" evidence="10">
    <location>
        <position position="240"/>
    </location>
</feature>
<evidence type="ECO:0000256" key="2">
    <source>
        <dbReference type="ARBA" id="ARBA00022801"/>
    </source>
</evidence>